<feature type="domain" description="AB hydrolase-1" evidence="2">
    <location>
        <begin position="125"/>
        <end position="276"/>
    </location>
</feature>
<gene>
    <name evidence="3" type="ORF">TWF718_004139</name>
</gene>
<keyword evidence="1" id="KW-1133">Transmembrane helix</keyword>
<organism evidence="3 4">
    <name type="scientific">Orbilia javanica</name>
    <dbReference type="NCBI Taxonomy" id="47235"/>
    <lineage>
        <taxon>Eukaryota</taxon>
        <taxon>Fungi</taxon>
        <taxon>Dikarya</taxon>
        <taxon>Ascomycota</taxon>
        <taxon>Pezizomycotina</taxon>
        <taxon>Orbiliomycetes</taxon>
        <taxon>Orbiliales</taxon>
        <taxon>Orbiliaceae</taxon>
        <taxon>Orbilia</taxon>
    </lineage>
</organism>
<dbReference type="InterPro" id="IPR000073">
    <property type="entry name" value="AB_hydrolase_1"/>
</dbReference>
<sequence length="401" mass="44898">MAPFNPTLKTAYWSLVGFGGIYVSFLLLLLVPIVQKNFVYLHHVRLPIWPDISRPEQLGFASNEITPFYLNTPDGERLFAWHILPHEVYAKHRDELLRRDVGLVEDVTQTLGFKLLKEDDEARLIVFFHGNAGNVAQGYRPDGYRAWAGVDSSKIHILTFDYRGFGRSTGTPSEPGLITDAITALKFAMNTAGIPPSRILIIGHSLGTAVTLGATEKIAREEGIEFAGIVLCAGFSKLKTLILTYSAGGVIPILSPLRPYPIVQRWLTKYVREPWDGEERLKSLIKYSPKLKLTMVHAHNDYSITWTHSQMLFHTAASAIMALNAGVEEIEGEVDKGQRFEEIEKKKQRVELGEEGHVDTWIEGVPAGGWKIENRLVTWGGHDQILVASATRFVIREMLGL</sequence>
<dbReference type="EMBL" id="JAVHNR010000002">
    <property type="protein sequence ID" value="KAK6350960.1"/>
    <property type="molecule type" value="Genomic_DNA"/>
</dbReference>
<reference evidence="3 4" key="1">
    <citation type="submission" date="2019-10" db="EMBL/GenBank/DDBJ databases">
        <authorList>
            <person name="Palmer J.M."/>
        </authorList>
    </citation>
    <scope>NUCLEOTIDE SEQUENCE [LARGE SCALE GENOMIC DNA]</scope>
    <source>
        <strain evidence="3 4">TWF718</strain>
    </source>
</reference>
<protein>
    <recommendedName>
        <fullName evidence="2">AB hydrolase-1 domain-containing protein</fullName>
    </recommendedName>
</protein>
<feature type="transmembrane region" description="Helical" evidence="1">
    <location>
        <begin position="12"/>
        <end position="34"/>
    </location>
</feature>
<dbReference type="SUPFAM" id="SSF53474">
    <property type="entry name" value="alpha/beta-Hydrolases"/>
    <property type="match status" value="1"/>
</dbReference>
<dbReference type="InterPro" id="IPR029058">
    <property type="entry name" value="AB_hydrolase_fold"/>
</dbReference>
<dbReference type="Proteomes" id="UP001313282">
    <property type="component" value="Unassembled WGS sequence"/>
</dbReference>
<keyword evidence="4" id="KW-1185">Reference proteome</keyword>
<dbReference type="PANTHER" id="PTHR12277:SF81">
    <property type="entry name" value="PROTEIN ABHD13"/>
    <property type="match status" value="1"/>
</dbReference>
<proteinExistence type="predicted"/>
<evidence type="ECO:0000259" key="2">
    <source>
        <dbReference type="Pfam" id="PF12697"/>
    </source>
</evidence>
<dbReference type="PANTHER" id="PTHR12277">
    <property type="entry name" value="ALPHA/BETA HYDROLASE DOMAIN-CONTAINING PROTEIN"/>
    <property type="match status" value="1"/>
</dbReference>
<keyword evidence="1" id="KW-0812">Transmembrane</keyword>
<name>A0AAN8N4Y3_9PEZI</name>
<dbReference type="AlphaFoldDB" id="A0AAN8N4Y3"/>
<dbReference type="Gene3D" id="3.40.50.1820">
    <property type="entry name" value="alpha/beta hydrolase"/>
    <property type="match status" value="1"/>
</dbReference>
<comment type="caution">
    <text evidence="3">The sequence shown here is derived from an EMBL/GenBank/DDBJ whole genome shotgun (WGS) entry which is preliminary data.</text>
</comment>
<evidence type="ECO:0000313" key="3">
    <source>
        <dbReference type="EMBL" id="KAK6350960.1"/>
    </source>
</evidence>
<accession>A0AAN8N4Y3</accession>
<dbReference type="Pfam" id="PF12697">
    <property type="entry name" value="Abhydrolase_6"/>
    <property type="match status" value="1"/>
</dbReference>
<keyword evidence="1" id="KW-0472">Membrane</keyword>
<evidence type="ECO:0000313" key="4">
    <source>
        <dbReference type="Proteomes" id="UP001313282"/>
    </source>
</evidence>
<evidence type="ECO:0000256" key="1">
    <source>
        <dbReference type="SAM" id="Phobius"/>
    </source>
</evidence>